<accession>A0ABM6FGD9</accession>
<name>A0ABM6FGD9_9BURK</name>
<reference evidence="1 2" key="1">
    <citation type="submission" date="2016-10" db="EMBL/GenBank/DDBJ databases">
        <title>Complete genome sequences of three Cupriavidus strains isolated from various Malaysian environments.</title>
        <authorList>
            <person name="Abdullah A.A.-A."/>
            <person name="Shafie N.A.H."/>
            <person name="Lau N.S."/>
        </authorList>
    </citation>
    <scope>NUCLEOTIDE SEQUENCE [LARGE SCALE GENOMIC DNA]</scope>
    <source>
        <strain evidence="1 2">USMAA1020</strain>
    </source>
</reference>
<gene>
    <name evidence="1" type="ORF">BKK80_30260</name>
</gene>
<keyword evidence="2" id="KW-1185">Reference proteome</keyword>
<protein>
    <submittedName>
        <fullName evidence="1">Uncharacterized protein</fullName>
    </submittedName>
</protein>
<sequence length="85" mass="9345">MQRHITIGDYEVSIEADHGDDPLRSGYVVRYSIARTDGNPVRADFLKVHSYDLIDGVDYFGSADAALGYGEKKARDDIAALSARP</sequence>
<dbReference type="EMBL" id="CP017755">
    <property type="protein sequence ID" value="AOZ10935.1"/>
    <property type="molecule type" value="Genomic_DNA"/>
</dbReference>
<proteinExistence type="predicted"/>
<evidence type="ECO:0000313" key="1">
    <source>
        <dbReference type="EMBL" id="AOZ10935.1"/>
    </source>
</evidence>
<dbReference type="Proteomes" id="UP000177515">
    <property type="component" value="Chromosome 2"/>
</dbReference>
<organism evidence="1 2">
    <name type="scientific">Cupriavidus malaysiensis</name>
    <dbReference type="NCBI Taxonomy" id="367825"/>
    <lineage>
        <taxon>Bacteria</taxon>
        <taxon>Pseudomonadati</taxon>
        <taxon>Pseudomonadota</taxon>
        <taxon>Betaproteobacteria</taxon>
        <taxon>Burkholderiales</taxon>
        <taxon>Burkholderiaceae</taxon>
        <taxon>Cupriavidus</taxon>
    </lineage>
</organism>
<evidence type="ECO:0000313" key="2">
    <source>
        <dbReference type="Proteomes" id="UP000177515"/>
    </source>
</evidence>